<evidence type="ECO:0000313" key="2">
    <source>
        <dbReference type="EMBL" id="UJO13645.1"/>
    </source>
</evidence>
<dbReference type="EMBL" id="CP090164">
    <property type="protein sequence ID" value="UJO13645.1"/>
    <property type="molecule type" value="Genomic_DNA"/>
</dbReference>
<dbReference type="RefSeq" id="XP_047758011.1">
    <property type="nucleotide sequence ID" value="XM_047901795.1"/>
</dbReference>
<gene>
    <name evidence="2" type="ORF">CLAFUR5_02647</name>
</gene>
<dbReference type="AlphaFoldDB" id="A0A9Q8LA73"/>
<reference evidence="2" key="1">
    <citation type="submission" date="2021-12" db="EMBL/GenBank/DDBJ databases">
        <authorList>
            <person name="Zaccaron A."/>
            <person name="Stergiopoulos I."/>
        </authorList>
    </citation>
    <scope>NUCLEOTIDE SEQUENCE</scope>
    <source>
        <strain evidence="2">Race5_Kim</strain>
    </source>
</reference>
<name>A0A9Q8LA73_PASFU</name>
<dbReference type="SMART" id="SM00829">
    <property type="entry name" value="PKS_ER"/>
    <property type="match status" value="1"/>
</dbReference>
<dbReference type="InterPro" id="IPR013154">
    <property type="entry name" value="ADH-like_N"/>
</dbReference>
<keyword evidence="3" id="KW-1185">Reference proteome</keyword>
<evidence type="ECO:0000259" key="1">
    <source>
        <dbReference type="SMART" id="SM00829"/>
    </source>
</evidence>
<dbReference type="KEGG" id="ffu:CLAFUR5_02647"/>
<dbReference type="PANTHER" id="PTHR44013:SF1">
    <property type="entry name" value="ZINC-TYPE ALCOHOL DEHYDROGENASE-LIKE PROTEIN C16A3.02C"/>
    <property type="match status" value="1"/>
</dbReference>
<dbReference type="SUPFAM" id="SSF50129">
    <property type="entry name" value="GroES-like"/>
    <property type="match status" value="1"/>
</dbReference>
<dbReference type="Gene3D" id="3.90.180.10">
    <property type="entry name" value="Medium-chain alcohol dehydrogenases, catalytic domain"/>
    <property type="match status" value="1"/>
</dbReference>
<dbReference type="OMA" id="LVTYQCL"/>
<dbReference type="InterPro" id="IPR011032">
    <property type="entry name" value="GroES-like_sf"/>
</dbReference>
<reference evidence="2" key="2">
    <citation type="journal article" date="2022" name="Microb. Genom.">
        <title>A chromosome-scale genome assembly of the tomato pathogen Cladosporium fulvum reveals a compartmentalized genome architecture and the presence of a dispensable chromosome.</title>
        <authorList>
            <person name="Zaccaron A.Z."/>
            <person name="Chen L.H."/>
            <person name="Samaras A."/>
            <person name="Stergiopoulos I."/>
        </authorList>
    </citation>
    <scope>NUCLEOTIDE SEQUENCE</scope>
    <source>
        <strain evidence="2">Race5_Kim</strain>
    </source>
</reference>
<dbReference type="Gene3D" id="3.40.50.720">
    <property type="entry name" value="NAD(P)-binding Rossmann-like Domain"/>
    <property type="match status" value="1"/>
</dbReference>
<dbReference type="InterPro" id="IPR052733">
    <property type="entry name" value="Chloroplast_QOR"/>
</dbReference>
<dbReference type="PANTHER" id="PTHR44013">
    <property type="entry name" value="ZINC-TYPE ALCOHOL DEHYDROGENASE-LIKE PROTEIN C16A3.02C"/>
    <property type="match status" value="1"/>
</dbReference>
<sequence>MADSSLPTKMKAWQYSSTKGGLEKNLKINESAPLPKPKADQHLIQVIAAALNPVDYKPQEIQLVSRFFLPNPATPCIDVVGKVVRPADGSDVRPGQMVFGASGTGVLAGGALAGYAVARKDAVAVLPEGLDPVWGATVCIAGLTAYQTIVPYVKDGSRVFINGGSGGTGIFGIQVAKAKGCHVTTTCSTPNVDLCKSLGADEVIDYKKQGVLDALKASGRKFDHVVDNVGHNPELYWHCHDYSNPKAVFVQVGAPASVRAALESAAMRLLPGFLGGGKRKLQGFFAVAKAEDLAEIGGMMASGQVKPVVDTQFRFEDAPKAFERLKTGRAKGKIVVEVDTSAA</sequence>
<evidence type="ECO:0000313" key="3">
    <source>
        <dbReference type="Proteomes" id="UP000756132"/>
    </source>
</evidence>
<dbReference type="CDD" id="cd08267">
    <property type="entry name" value="MDR1"/>
    <property type="match status" value="1"/>
</dbReference>
<organism evidence="2 3">
    <name type="scientific">Passalora fulva</name>
    <name type="common">Tomato leaf mold</name>
    <name type="synonym">Cladosporium fulvum</name>
    <dbReference type="NCBI Taxonomy" id="5499"/>
    <lineage>
        <taxon>Eukaryota</taxon>
        <taxon>Fungi</taxon>
        <taxon>Dikarya</taxon>
        <taxon>Ascomycota</taxon>
        <taxon>Pezizomycotina</taxon>
        <taxon>Dothideomycetes</taxon>
        <taxon>Dothideomycetidae</taxon>
        <taxon>Mycosphaerellales</taxon>
        <taxon>Mycosphaerellaceae</taxon>
        <taxon>Fulvia</taxon>
    </lineage>
</organism>
<dbReference type="GO" id="GO:0016491">
    <property type="term" value="F:oxidoreductase activity"/>
    <property type="evidence" value="ECO:0007669"/>
    <property type="project" value="InterPro"/>
</dbReference>
<proteinExistence type="predicted"/>
<dbReference type="SUPFAM" id="SSF51735">
    <property type="entry name" value="NAD(P)-binding Rossmann-fold domains"/>
    <property type="match status" value="1"/>
</dbReference>
<dbReference type="Pfam" id="PF13602">
    <property type="entry name" value="ADH_zinc_N_2"/>
    <property type="match status" value="1"/>
</dbReference>
<dbReference type="GeneID" id="71982525"/>
<dbReference type="InterPro" id="IPR020843">
    <property type="entry name" value="ER"/>
</dbReference>
<accession>A0A9Q8LA73</accession>
<protein>
    <submittedName>
        <fullName evidence="2">Zinc-type alcohol dehydrogenase-like protein</fullName>
    </submittedName>
</protein>
<dbReference type="Proteomes" id="UP000756132">
    <property type="component" value="Chromosome 2"/>
</dbReference>
<dbReference type="Pfam" id="PF08240">
    <property type="entry name" value="ADH_N"/>
    <property type="match status" value="1"/>
</dbReference>
<dbReference type="InterPro" id="IPR036291">
    <property type="entry name" value="NAD(P)-bd_dom_sf"/>
</dbReference>
<feature type="domain" description="Enoyl reductase (ER)" evidence="1">
    <location>
        <begin position="21"/>
        <end position="336"/>
    </location>
</feature>
<dbReference type="OrthoDB" id="201656at2759"/>